<gene>
    <name evidence="1" type="ORF">COA96_10650</name>
</gene>
<reference evidence="2" key="1">
    <citation type="submission" date="2017-08" db="EMBL/GenBank/DDBJ databases">
        <title>A dynamic microbial community with high functional redundancy inhabits the cold, oxic subseafloor aquifer.</title>
        <authorList>
            <person name="Tully B.J."/>
            <person name="Wheat C.G."/>
            <person name="Glazer B.T."/>
            <person name="Huber J.A."/>
        </authorList>
    </citation>
    <scope>NUCLEOTIDE SEQUENCE [LARGE SCALE GENOMIC DNA]</scope>
</reference>
<comment type="caution">
    <text evidence="1">The sequence shown here is derived from an EMBL/GenBank/DDBJ whole genome shotgun (WGS) entry which is preliminary data.</text>
</comment>
<sequence>MSQLIPLPNDVEVRLIFKMLFGDEVAVDPNDTVAPDSDSKMVAIFVDDEDKPVTACVCDRNFVAFTGSALTRIPLGGAEDAAESGDFSEMMLGNFHEVMNICSSLFMNSGSPHLRLDTVYPTLDATPEGARAMIDSCQGRIDFDVAIPRYGNGELSFLRN</sequence>
<dbReference type="EMBL" id="NVVJ01000032">
    <property type="protein sequence ID" value="PCJ23938.1"/>
    <property type="molecule type" value="Genomic_DNA"/>
</dbReference>
<dbReference type="AlphaFoldDB" id="A0A2A5AYT3"/>
<organism evidence="1 2">
    <name type="scientific">SAR86 cluster bacterium</name>
    <dbReference type="NCBI Taxonomy" id="2030880"/>
    <lineage>
        <taxon>Bacteria</taxon>
        <taxon>Pseudomonadati</taxon>
        <taxon>Pseudomonadota</taxon>
        <taxon>Gammaproteobacteria</taxon>
        <taxon>SAR86 cluster</taxon>
    </lineage>
</organism>
<dbReference type="Proteomes" id="UP000218327">
    <property type="component" value="Unassembled WGS sequence"/>
</dbReference>
<evidence type="ECO:0000313" key="2">
    <source>
        <dbReference type="Proteomes" id="UP000218327"/>
    </source>
</evidence>
<name>A0A2A5AYT3_9GAMM</name>
<evidence type="ECO:0000313" key="1">
    <source>
        <dbReference type="EMBL" id="PCJ23938.1"/>
    </source>
</evidence>
<accession>A0A2A5AYT3</accession>
<protein>
    <recommendedName>
        <fullName evidence="3">Chemotaxis phosphatase CheX-like domain-containing protein</fullName>
    </recommendedName>
</protein>
<proteinExistence type="predicted"/>
<evidence type="ECO:0008006" key="3">
    <source>
        <dbReference type="Google" id="ProtNLM"/>
    </source>
</evidence>